<dbReference type="PANTHER" id="PTHR11660:SF57">
    <property type="entry name" value="SOLUTE CARRIER FAMILY 40 MEMBER"/>
    <property type="match status" value="1"/>
</dbReference>
<dbReference type="VEuPathDB" id="VectorBase:BGLB037076"/>
<keyword evidence="4 6" id="KW-1133">Transmembrane helix</keyword>
<dbReference type="Proteomes" id="UP000076420">
    <property type="component" value="Unassembled WGS sequence"/>
</dbReference>
<evidence type="ECO:0000313" key="7">
    <source>
        <dbReference type="EnsemblMetazoa" id="BGLB037076-PA"/>
    </source>
</evidence>
<keyword evidence="5 6" id="KW-0472">Membrane</keyword>
<keyword evidence="2 6" id="KW-0813">Transport</keyword>
<dbReference type="GO" id="GO:0005381">
    <property type="term" value="F:iron ion transmembrane transporter activity"/>
    <property type="evidence" value="ECO:0007669"/>
    <property type="project" value="UniProtKB-UniRule"/>
</dbReference>
<dbReference type="KEGG" id="bgt:106061914"/>
<reference evidence="7" key="1">
    <citation type="submission" date="2020-05" db="UniProtKB">
        <authorList>
            <consortium name="EnsemblMetazoa"/>
        </authorList>
    </citation>
    <scope>IDENTIFICATION</scope>
    <source>
        <strain evidence="7">BB02</strain>
    </source>
</reference>
<evidence type="ECO:0000256" key="2">
    <source>
        <dbReference type="ARBA" id="ARBA00022448"/>
    </source>
</evidence>
<feature type="transmembrane region" description="Helical" evidence="6">
    <location>
        <begin position="36"/>
        <end position="57"/>
    </location>
</feature>
<organism evidence="7 8">
    <name type="scientific">Biomphalaria glabrata</name>
    <name type="common">Bloodfluke planorb</name>
    <name type="synonym">Freshwater snail</name>
    <dbReference type="NCBI Taxonomy" id="6526"/>
    <lineage>
        <taxon>Eukaryota</taxon>
        <taxon>Metazoa</taxon>
        <taxon>Spiralia</taxon>
        <taxon>Lophotrochozoa</taxon>
        <taxon>Mollusca</taxon>
        <taxon>Gastropoda</taxon>
        <taxon>Heterobranchia</taxon>
        <taxon>Euthyneura</taxon>
        <taxon>Panpulmonata</taxon>
        <taxon>Hygrophila</taxon>
        <taxon>Lymnaeoidea</taxon>
        <taxon>Planorbidae</taxon>
        <taxon>Biomphalaria</taxon>
    </lineage>
</organism>
<keyword evidence="3 6" id="KW-0812">Transmembrane</keyword>
<gene>
    <name evidence="7" type="primary">106061914</name>
</gene>
<comment type="function">
    <text evidence="6">May be involved in iron transport and iron homeostasis.</text>
</comment>
<proteinExistence type="inferred from homology"/>
<evidence type="ECO:0000256" key="1">
    <source>
        <dbReference type="ARBA" id="ARBA00004141"/>
    </source>
</evidence>
<dbReference type="AlphaFoldDB" id="A0A2C9M0F1"/>
<dbReference type="EnsemblMetazoa" id="BGLB037076-RA">
    <property type="protein sequence ID" value="BGLB037076-PA"/>
    <property type="gene ID" value="BGLB037076"/>
</dbReference>
<dbReference type="PANTHER" id="PTHR11660">
    <property type="entry name" value="SOLUTE CARRIER FAMILY 40 MEMBER"/>
    <property type="match status" value="1"/>
</dbReference>
<dbReference type="InterPro" id="IPR009716">
    <property type="entry name" value="Ferroportin-1"/>
</dbReference>
<comment type="subcellular location">
    <subcellularLocation>
        <location evidence="1 6">Membrane</location>
        <topology evidence="1 6">Multi-pass membrane protein</topology>
    </subcellularLocation>
</comment>
<protein>
    <recommendedName>
        <fullName evidence="6">Solute carrier family 40 member</fullName>
    </recommendedName>
</protein>
<dbReference type="STRING" id="6526.A0A2C9M0F1"/>
<sequence>MSEAIVGICMGAAGLLGIVGSFMYPSVRRWVGLPRTGMIALTLEWIFLSACVVSVWLPGSSFDLENPDKLEKLNCTNLTAIVPADNITTHQPFYTIPTEALGIFDCPDKEVSIISVSVLMGGIVASRVGMYSVQSSFPPTDKQTMFPRGSIRLLCLFKIKVSLSSVKNTNTRHTTSLTNTQ</sequence>
<evidence type="ECO:0000256" key="4">
    <source>
        <dbReference type="ARBA" id="ARBA00022989"/>
    </source>
</evidence>
<comment type="similarity">
    <text evidence="6">Belongs to the ferroportin (FP) (TC 2.A.100) family. SLC40A subfamily.</text>
</comment>
<accession>A0A2C9M0F1</accession>
<name>A0A2C9M0F1_BIOGL</name>
<evidence type="ECO:0000313" key="8">
    <source>
        <dbReference type="Proteomes" id="UP000076420"/>
    </source>
</evidence>
<evidence type="ECO:0000256" key="6">
    <source>
        <dbReference type="RuleBase" id="RU365065"/>
    </source>
</evidence>
<dbReference type="VEuPathDB" id="VectorBase:BGLAX_038212"/>
<feature type="transmembrane region" description="Helical" evidence="6">
    <location>
        <begin position="5"/>
        <end position="24"/>
    </location>
</feature>
<dbReference type="GO" id="GO:0016020">
    <property type="term" value="C:membrane"/>
    <property type="evidence" value="ECO:0007669"/>
    <property type="project" value="UniProtKB-SubCell"/>
</dbReference>
<dbReference type="Pfam" id="PF06963">
    <property type="entry name" value="FPN1"/>
    <property type="match status" value="1"/>
</dbReference>
<evidence type="ECO:0000256" key="3">
    <source>
        <dbReference type="ARBA" id="ARBA00022692"/>
    </source>
</evidence>
<evidence type="ECO:0000256" key="5">
    <source>
        <dbReference type="ARBA" id="ARBA00023136"/>
    </source>
</evidence>
<comment type="caution">
    <text evidence="6">Lacks conserved residue(s) required for the propagation of feature annotation.</text>
</comment>
<keyword evidence="6" id="KW-0406">Ion transport</keyword>